<dbReference type="InterPro" id="IPR019117">
    <property type="entry name" value="CRISPR-assoc_protein_Cmr3"/>
</dbReference>
<dbReference type="Pfam" id="PF09700">
    <property type="entry name" value="Cas_Cmr3"/>
    <property type="match status" value="1"/>
</dbReference>
<dbReference type="Proteomes" id="UP000185612">
    <property type="component" value="Unassembled WGS sequence"/>
</dbReference>
<name>A0A1Q5PV15_9ACTO</name>
<gene>
    <name evidence="4" type="ORF">BSZ40_08300</name>
</gene>
<keyword evidence="1" id="KW-0051">Antiviral defense</keyword>
<dbReference type="AlphaFoldDB" id="A0A1Q5PV15"/>
<dbReference type="RefSeq" id="WP_073825163.1">
    <property type="nucleotide sequence ID" value="NZ_MQVS01000008.1"/>
</dbReference>
<keyword evidence="5" id="KW-1185">Reference proteome</keyword>
<dbReference type="InParanoid" id="A0A1Q5PV15"/>
<dbReference type="PANTHER" id="PTHR35579:SF3">
    <property type="entry name" value="CRISPR SYSTEM CMS ENDORIBONUCLEASE CSM3"/>
    <property type="match status" value="1"/>
</dbReference>
<dbReference type="InterPro" id="IPR052216">
    <property type="entry name" value="CRISPR_Csm3_endoribonuclease"/>
</dbReference>
<sequence length="621" mass="66165">MTATELSLEIVFTTDWGIGTGLGRAGGVNAALKRDEDGQPFVPASTLTGAIRQQAFVVADALDEATGGGEPSGTATRPSWSQFVTGLFGSPQHARLVTFTSAHLSTLDAEAAAPTDSETMAAPFHDVVSLAIDADTGTAKNNMLRVIERAAPATLTATARLLEEDQAGNQLRWTKEQREAALLVVGLACRLVDTLGGERTGGDGRCRITPSNEEQLLSQLQQPPAAPTLPQTASWQAHLCATARQDYDLASFTLDIELCSPLVSFAVPMSNEVPTLDFLRGTALLPWVHTKLRGHCPDNALVANAVVNGELYVSDALPVVDGVRGLPLPLALTRPKTSEARGGDSSTVAFTNRLRAAAGDTPQKQVRHGYLFPAAERGAFGTPPQLGQQHISYDAVSRTAKTGHLYLARSLPAGMRLRATLHLSTRLAAELSQPLEDLLTGTAQLGSRRLTSTYGKVKVNVSALPKSPPQPDASSAAEVTLWFTSDVLVRSGSLGPCGGVEDLLAEFARRGVELKLADSTDTSAVFVRYRRIDSWSAAGQQPRASRVAIQAGSVLRLQLGDEADRDVVLPKLQRLGELGIGELGAQGFGRFVVNHSFLEQGRRELRELTADEFFTGKEADK</sequence>
<protein>
    <recommendedName>
        <fullName evidence="3">CRISPR type III-associated protein domain-containing protein</fullName>
    </recommendedName>
</protein>
<evidence type="ECO:0000313" key="5">
    <source>
        <dbReference type="Proteomes" id="UP000185612"/>
    </source>
</evidence>
<comment type="subunit">
    <text evidence="2">Part of the Csm effector complex that includes Cas10, Csm2, Csm3, Csm4 and Csm5.</text>
</comment>
<evidence type="ECO:0000313" key="4">
    <source>
        <dbReference type="EMBL" id="OKL51299.1"/>
    </source>
</evidence>
<dbReference type="GO" id="GO:0051607">
    <property type="term" value="P:defense response to virus"/>
    <property type="evidence" value="ECO:0007669"/>
    <property type="project" value="UniProtKB-KW"/>
</dbReference>
<dbReference type="CDD" id="cd09726">
    <property type="entry name" value="RAMP_I_III"/>
    <property type="match status" value="1"/>
</dbReference>
<dbReference type="OrthoDB" id="3732561at2"/>
<dbReference type="EMBL" id="MQVS01000008">
    <property type="protein sequence ID" value="OKL51299.1"/>
    <property type="molecule type" value="Genomic_DNA"/>
</dbReference>
<dbReference type="STRING" id="52770.BSZ40_08300"/>
<evidence type="ECO:0000259" key="3">
    <source>
        <dbReference type="Pfam" id="PF03787"/>
    </source>
</evidence>
<accession>A0A1Q5PV15</accession>
<dbReference type="PANTHER" id="PTHR35579">
    <property type="entry name" value="CRISPR SYSTEM CMS ENDORIBONUCLEASE CSM3"/>
    <property type="match status" value="1"/>
</dbReference>
<proteinExistence type="predicted"/>
<evidence type="ECO:0000256" key="1">
    <source>
        <dbReference type="ARBA" id="ARBA00023118"/>
    </source>
</evidence>
<evidence type="ECO:0000256" key="2">
    <source>
        <dbReference type="ARBA" id="ARBA00093789"/>
    </source>
</evidence>
<dbReference type="InterPro" id="IPR005537">
    <property type="entry name" value="RAMP_III_fam"/>
</dbReference>
<comment type="caution">
    <text evidence="4">The sequence shown here is derived from an EMBL/GenBank/DDBJ whole genome shotgun (WGS) entry which is preliminary data.</text>
</comment>
<dbReference type="Pfam" id="PF03787">
    <property type="entry name" value="RAMPs"/>
    <property type="match status" value="1"/>
</dbReference>
<feature type="domain" description="CRISPR type III-associated protein" evidence="3">
    <location>
        <begin position="10"/>
        <end position="206"/>
    </location>
</feature>
<reference evidence="5" key="1">
    <citation type="submission" date="2016-12" db="EMBL/GenBank/DDBJ databases">
        <authorList>
            <person name="Meng X."/>
        </authorList>
    </citation>
    <scope>NUCLEOTIDE SEQUENCE [LARGE SCALE GENOMIC DNA]</scope>
    <source>
        <strain evidence="5">DSM 20732</strain>
    </source>
</reference>
<organism evidence="4 5">
    <name type="scientific">Buchananella hordeovulneris</name>
    <dbReference type="NCBI Taxonomy" id="52770"/>
    <lineage>
        <taxon>Bacteria</taxon>
        <taxon>Bacillati</taxon>
        <taxon>Actinomycetota</taxon>
        <taxon>Actinomycetes</taxon>
        <taxon>Actinomycetales</taxon>
        <taxon>Actinomycetaceae</taxon>
        <taxon>Buchananella</taxon>
    </lineage>
</organism>